<keyword evidence="2" id="KW-1185">Reference proteome</keyword>
<accession>A0A1J0VY27</accession>
<dbReference type="AlphaFoldDB" id="A0A1J0VY27"/>
<gene>
    <name evidence="1" type="ORF">BOX37_26565</name>
</gene>
<protein>
    <submittedName>
        <fullName evidence="1">Uncharacterized protein</fullName>
    </submittedName>
</protein>
<sequence length="102" mass="10309">MALQGNHEGYLKALLGVQDELAAAIVSPGAGAAVREAMTNAHSKGADLAVKLQEIITTLQDTGIKIDVSDMEGAAQVRNAASLGTNGVVDVAPPAGPVNTNF</sequence>
<dbReference type="KEGG" id="nsl:BOX37_26565"/>
<dbReference type="EMBL" id="CP018082">
    <property type="protein sequence ID" value="APE36905.1"/>
    <property type="molecule type" value="Genomic_DNA"/>
</dbReference>
<proteinExistence type="predicted"/>
<dbReference type="Proteomes" id="UP000183810">
    <property type="component" value="Chromosome"/>
</dbReference>
<organism evidence="1 2">
    <name type="scientific">Nocardia mangyaensis</name>
    <dbReference type="NCBI Taxonomy" id="2213200"/>
    <lineage>
        <taxon>Bacteria</taxon>
        <taxon>Bacillati</taxon>
        <taxon>Actinomycetota</taxon>
        <taxon>Actinomycetes</taxon>
        <taxon>Mycobacteriales</taxon>
        <taxon>Nocardiaceae</taxon>
        <taxon>Nocardia</taxon>
    </lineage>
</organism>
<reference evidence="1" key="1">
    <citation type="submission" date="2016-11" db="EMBL/GenBank/DDBJ databases">
        <authorList>
            <person name="Jaros S."/>
            <person name="Januszkiewicz K."/>
            <person name="Wedrychowicz H."/>
        </authorList>
    </citation>
    <scope>NUCLEOTIDE SEQUENCE [LARGE SCALE GENOMIC DNA]</scope>
    <source>
        <strain evidence="1">Y48</strain>
    </source>
</reference>
<evidence type="ECO:0000313" key="1">
    <source>
        <dbReference type="EMBL" id="APE36905.1"/>
    </source>
</evidence>
<evidence type="ECO:0000313" key="2">
    <source>
        <dbReference type="Proteomes" id="UP000183810"/>
    </source>
</evidence>
<name>A0A1J0VY27_9NOCA</name>